<dbReference type="Proteomes" id="UP000095512">
    <property type="component" value="Unassembled WGS sequence"/>
</dbReference>
<dbReference type="EMBL" id="FOIO01000038">
    <property type="protein sequence ID" value="SET95332.1"/>
    <property type="molecule type" value="Genomic_DNA"/>
</dbReference>
<evidence type="ECO:0000259" key="1">
    <source>
        <dbReference type="Pfam" id="PF21688"/>
    </source>
</evidence>
<dbReference type="InterPro" id="IPR028348">
    <property type="entry name" value="FAD-binding_protein"/>
</dbReference>
<evidence type="ECO:0000313" key="2">
    <source>
        <dbReference type="EMBL" id="CUO66769.1"/>
    </source>
</evidence>
<evidence type="ECO:0000313" key="4">
    <source>
        <dbReference type="Proteomes" id="UP000095512"/>
    </source>
</evidence>
<dbReference type="InterPro" id="IPR049516">
    <property type="entry name" value="FAD-depend_C"/>
</dbReference>
<evidence type="ECO:0000313" key="3">
    <source>
        <dbReference type="EMBL" id="SET95332.1"/>
    </source>
</evidence>
<dbReference type="EMBL" id="CZAB01000010">
    <property type="protein sequence ID" value="CUO66769.1"/>
    <property type="molecule type" value="Genomic_DNA"/>
</dbReference>
<reference evidence="3 5" key="2">
    <citation type="submission" date="2016-10" db="EMBL/GenBank/DDBJ databases">
        <authorList>
            <person name="Varghese N."/>
            <person name="Submissions S."/>
        </authorList>
    </citation>
    <scope>NUCLEOTIDE SEQUENCE [LARGE SCALE GENOMIC DNA]</scope>
    <source>
        <strain evidence="3 5">NLAE-zl-C196</strain>
    </source>
</reference>
<dbReference type="PANTHER" id="PTHR42842">
    <property type="entry name" value="FAD/NAD(P)-BINDING OXIDOREDUCTASE"/>
    <property type="match status" value="1"/>
</dbReference>
<proteinExistence type="predicted"/>
<dbReference type="PIRSF" id="PIRSF038984">
    <property type="entry name" value="FAD_binding_protein"/>
    <property type="match status" value="1"/>
</dbReference>
<dbReference type="Gene3D" id="3.30.70.2700">
    <property type="match status" value="1"/>
</dbReference>
<dbReference type="PANTHER" id="PTHR42842:SF3">
    <property type="entry name" value="FAD_NAD(P)-BINDING OXIDOREDUCTASE FAMILY PROTEIN"/>
    <property type="match status" value="1"/>
</dbReference>
<dbReference type="AlphaFoldDB" id="A0A174H130"/>
<protein>
    <submittedName>
        <fullName evidence="2">Uncharacterized FAD-dependent dehydrogenases</fullName>
    </submittedName>
</protein>
<organism evidence="2 4">
    <name type="scientific">Enterocloster clostridioformis</name>
    <dbReference type="NCBI Taxonomy" id="1531"/>
    <lineage>
        <taxon>Bacteria</taxon>
        <taxon>Bacillati</taxon>
        <taxon>Bacillota</taxon>
        <taxon>Clostridia</taxon>
        <taxon>Lachnospirales</taxon>
        <taxon>Lachnospiraceae</taxon>
        <taxon>Enterocloster</taxon>
    </lineage>
</organism>
<dbReference type="Pfam" id="PF21688">
    <property type="entry name" value="FAD-depend_C"/>
    <property type="match status" value="1"/>
</dbReference>
<dbReference type="InterPro" id="IPR036188">
    <property type="entry name" value="FAD/NAD-bd_sf"/>
</dbReference>
<reference evidence="2 4" key="1">
    <citation type="submission" date="2015-09" db="EMBL/GenBank/DDBJ databases">
        <authorList>
            <consortium name="Pathogen Informatics"/>
        </authorList>
    </citation>
    <scope>NUCLEOTIDE SEQUENCE [LARGE SCALE GENOMIC DNA]</scope>
    <source>
        <strain evidence="2 4">2789STDY5834865</strain>
    </source>
</reference>
<dbReference type="SUPFAM" id="SSF51905">
    <property type="entry name" value="FAD/NAD(P)-binding domain"/>
    <property type="match status" value="1"/>
</dbReference>
<evidence type="ECO:0000313" key="5">
    <source>
        <dbReference type="Proteomes" id="UP000182121"/>
    </source>
</evidence>
<dbReference type="Proteomes" id="UP000182121">
    <property type="component" value="Unassembled WGS sequence"/>
</dbReference>
<sequence>MIRINQLKMPLGHDRAGLLEKAARVLRVPSGEIEKLTIVKQSVDARKKPDIWYSYVVDIGIRQAGLQKEEKLVRRLKDRNVSVRKETPYRLPEPGTNLMASRPVIIGTGPAGLFCGLMLARKGYMPILLERGEDVDARTDRVARFWETGQLNPSSNVQFGEGGAGTFSDGKLNTLVKDTSGRNREVLRILTEFGGDPSILYVNKPHIGTDVLSRIVKSIRTEIENLGGEVRFLSQVTDFVTDGEQGESRRIKALVINGSQVLAAETVVLAIGHSARDTFETLLARGIPMEPKAFAVGLRVQHPQTLINESQYGIKECGELGPASYKLTWKSSDERGVYSFCMCPGGYVVNASSEPGRLAVNGMSYHDRAGENANSAIIVTVTPEDFGGIEAESGMEAESGTERGCEAPGDAMAGIRFQRRLEEAAFCLGKGSIPVQLYGDFKAGRVSDGFGGVNPAFQGGYAFANLRELFPEPLSRAFMEGMEGFGTMIRGFDRPDAILAGIESRTSSPVRIPRDQGMESPVKGIFPCGEGAGYAGGITSAAMDGIKTAEEIIRRYSPLSPS</sequence>
<feature type="domain" description="FAD-dependent protein C-terminal" evidence="1">
    <location>
        <begin position="293"/>
        <end position="506"/>
    </location>
</feature>
<name>A0A174H130_9FIRM</name>
<dbReference type="Gene3D" id="3.50.50.60">
    <property type="entry name" value="FAD/NAD(P)-binding domain"/>
    <property type="match status" value="2"/>
</dbReference>
<gene>
    <name evidence="2" type="ORF">ERS852480_01610</name>
    <name evidence="3" type="ORF">SAMN05216521_103839</name>
</gene>
<accession>A0A174H130</accession>
<dbReference type="RefSeq" id="WP_022202569.1">
    <property type="nucleotide sequence ID" value="NZ_CATYWZ010000003.1"/>
</dbReference>